<protein>
    <recommendedName>
        <fullName evidence="3">Metallo-beta-lactamase domain-containing protein</fullName>
    </recommendedName>
</protein>
<sequence length="380" mass="42314">MKGVVQTVDRNFDVKACWSKAGIGTSILLQQRTQNNKGFKIALDLGCTPIFDQTIGASAVVLSHGHIDHFGGIFSHARAHSLQSSGSVPSYYAPKHLVPKIEKAREIFTEIDATCCPDDFISNNSHRSESLIAMNIIPIEAGVEVEIKQKKVKNGIRFYLRPFHVSHGGHPAYGYTIVSKTTLTQLKEEYQGLEGKDIGKIARSGIEIKETVVKEAVEVCYTGDTSVDGLTWHVNFTSSDDSRMNSAQYLQQGFEAPIILCELTFLDRKDEQISKERGHLNIANIEEIFTSHGWDMMDRCKIDTNRQLIFYHISAKHGPVDAILESLSKELPSSLIDLSQVAISSFMSPSQTKFDTITRENGCIALRDWASQKEKLGNEH</sequence>
<name>A0AAD3D4J1_9STRA</name>
<accession>A0AAD3D4J1</accession>
<gene>
    <name evidence="1" type="ORF">CTEN210_12410</name>
</gene>
<evidence type="ECO:0000313" key="1">
    <source>
        <dbReference type="EMBL" id="GFH55934.1"/>
    </source>
</evidence>
<proteinExistence type="predicted"/>
<dbReference type="PANTHER" id="PTHR46504">
    <property type="entry name" value="TRNASE Z TRZ1"/>
    <property type="match status" value="1"/>
</dbReference>
<comment type="caution">
    <text evidence="1">The sequence shown here is derived from an EMBL/GenBank/DDBJ whole genome shotgun (WGS) entry which is preliminary data.</text>
</comment>
<dbReference type="InterPro" id="IPR036866">
    <property type="entry name" value="RibonucZ/Hydroxyglut_hydro"/>
</dbReference>
<evidence type="ECO:0000313" key="2">
    <source>
        <dbReference type="Proteomes" id="UP001054902"/>
    </source>
</evidence>
<organism evidence="1 2">
    <name type="scientific">Chaetoceros tenuissimus</name>
    <dbReference type="NCBI Taxonomy" id="426638"/>
    <lineage>
        <taxon>Eukaryota</taxon>
        <taxon>Sar</taxon>
        <taxon>Stramenopiles</taxon>
        <taxon>Ochrophyta</taxon>
        <taxon>Bacillariophyta</taxon>
        <taxon>Coscinodiscophyceae</taxon>
        <taxon>Chaetocerotophycidae</taxon>
        <taxon>Chaetocerotales</taxon>
        <taxon>Chaetocerotaceae</taxon>
        <taxon>Chaetoceros</taxon>
    </lineage>
</organism>
<dbReference type="SUPFAM" id="SSF56281">
    <property type="entry name" value="Metallo-hydrolase/oxidoreductase"/>
    <property type="match status" value="1"/>
</dbReference>
<dbReference type="EMBL" id="BLLK01000051">
    <property type="protein sequence ID" value="GFH55934.1"/>
    <property type="molecule type" value="Genomic_DNA"/>
</dbReference>
<dbReference type="Gene3D" id="3.60.15.10">
    <property type="entry name" value="Ribonuclease Z/Hydroxyacylglutathione hydrolase-like"/>
    <property type="match status" value="1"/>
</dbReference>
<reference evidence="1 2" key="1">
    <citation type="journal article" date="2021" name="Sci. Rep.">
        <title>The genome of the diatom Chaetoceros tenuissimus carries an ancient integrated fragment of an extant virus.</title>
        <authorList>
            <person name="Hongo Y."/>
            <person name="Kimura K."/>
            <person name="Takaki Y."/>
            <person name="Yoshida Y."/>
            <person name="Baba S."/>
            <person name="Kobayashi G."/>
            <person name="Nagasaki K."/>
            <person name="Hano T."/>
            <person name="Tomaru Y."/>
        </authorList>
    </citation>
    <scope>NUCLEOTIDE SEQUENCE [LARGE SCALE GENOMIC DNA]</scope>
    <source>
        <strain evidence="1 2">NIES-3715</strain>
    </source>
</reference>
<dbReference type="Proteomes" id="UP001054902">
    <property type="component" value="Unassembled WGS sequence"/>
</dbReference>
<evidence type="ECO:0008006" key="3">
    <source>
        <dbReference type="Google" id="ProtNLM"/>
    </source>
</evidence>
<dbReference type="AlphaFoldDB" id="A0AAD3D4J1"/>
<keyword evidence="2" id="KW-1185">Reference proteome</keyword>
<dbReference type="PANTHER" id="PTHR46504:SF2">
    <property type="entry name" value="TRNASE Z TRZ1"/>
    <property type="match status" value="1"/>
</dbReference>